<feature type="domain" description="Transposase DDE" evidence="1">
    <location>
        <begin position="2"/>
        <end position="52"/>
    </location>
</feature>
<reference evidence="3" key="1">
    <citation type="submission" date="2017-04" db="EMBL/GenBank/DDBJ databases">
        <title>Genome evolution of the luminous symbionts of deep sea anglerfish.</title>
        <authorList>
            <person name="Hendry T.A."/>
        </authorList>
    </citation>
    <scope>NUCLEOTIDE SEQUENCE [LARGE SCALE GENOMIC DNA]</scope>
</reference>
<proteinExistence type="predicted"/>
<dbReference type="Proteomes" id="UP000219020">
    <property type="component" value="Unassembled WGS sequence"/>
</dbReference>
<evidence type="ECO:0000313" key="3">
    <source>
        <dbReference type="Proteomes" id="UP000219020"/>
    </source>
</evidence>
<comment type="caution">
    <text evidence="2">The sequence shown here is derived from an EMBL/GenBank/DDBJ whole genome shotgun (WGS) entry which is preliminary data.</text>
</comment>
<dbReference type="Pfam" id="PF13612">
    <property type="entry name" value="DDE_Tnp_1_3"/>
    <property type="match status" value="1"/>
</dbReference>
<dbReference type="InterPro" id="IPR025668">
    <property type="entry name" value="Tnp_DDE_dom"/>
</dbReference>
<evidence type="ECO:0000313" key="2">
    <source>
        <dbReference type="EMBL" id="PCS22750.1"/>
    </source>
</evidence>
<keyword evidence="3" id="KW-1185">Reference proteome</keyword>
<gene>
    <name evidence="2" type="ORF">BTN49_1714</name>
</gene>
<sequence length="92" mass="10701">MRREKGTMGWFYICKLHLMVNDQGGIISVKVTTANVDDRKPVLEMVDDLWGVYMEIKPISLVHYNSFIIKKLWNTSVSRIPPPRGKSCDRYL</sequence>
<name>A0A2A5T3Q0_9GAMM</name>
<accession>A0A2A5T3Q0</accession>
<dbReference type="EMBL" id="NBYY01000015">
    <property type="protein sequence ID" value="PCS22750.1"/>
    <property type="molecule type" value="Genomic_DNA"/>
</dbReference>
<protein>
    <submittedName>
        <fullName evidence="2">Mobile element protein</fullName>
    </submittedName>
</protein>
<organism evidence="2 3">
    <name type="scientific">Candidatus Enterovibrio escicola</name>
    <dbReference type="NCBI Taxonomy" id="1927127"/>
    <lineage>
        <taxon>Bacteria</taxon>
        <taxon>Pseudomonadati</taxon>
        <taxon>Pseudomonadota</taxon>
        <taxon>Gammaproteobacteria</taxon>
        <taxon>Vibrionales</taxon>
        <taxon>Vibrionaceae</taxon>
        <taxon>Enterovibrio</taxon>
    </lineage>
</organism>
<dbReference type="AlphaFoldDB" id="A0A2A5T3Q0"/>
<evidence type="ECO:0000259" key="1">
    <source>
        <dbReference type="Pfam" id="PF13612"/>
    </source>
</evidence>